<dbReference type="EC" id="3.2.1.-" evidence="9"/>
<feature type="active site" description="Proton acceptor" evidence="6">
    <location>
        <position position="328"/>
    </location>
</feature>
<dbReference type="PROSITE" id="PS00656">
    <property type="entry name" value="GLYCOSYL_HYDROL_F6_2"/>
    <property type="match status" value="1"/>
</dbReference>
<feature type="binding site" evidence="7">
    <location>
        <position position="199"/>
    </location>
    <ligand>
        <name>substrate</name>
    </ligand>
</feature>
<evidence type="ECO:0000256" key="10">
    <source>
        <dbReference type="SAM" id="MobiDB-lite"/>
    </source>
</evidence>
<feature type="binding site" evidence="7">
    <location>
        <position position="235"/>
    </location>
    <ligand>
        <name>substrate</name>
    </ligand>
</feature>
<dbReference type="InterPro" id="IPR016288">
    <property type="entry name" value="Beta_cellobiohydrolase"/>
</dbReference>
<dbReference type="Pfam" id="PF01341">
    <property type="entry name" value="Glyco_hydro_6"/>
    <property type="match status" value="1"/>
</dbReference>
<evidence type="ECO:0000256" key="7">
    <source>
        <dbReference type="PIRSR" id="PIRSR001100-2"/>
    </source>
</evidence>
<comment type="similarity">
    <text evidence="9">Belongs to the glycosyl hydrolase family 6.</text>
</comment>
<sequence length="374" mass="41317">MRRDVDDCPAPGQPDPNPFEGRRLTVSHGYAAQLEQTYDSFIAANDTINARKVRTAQTLGTFVWVPTISGLGALDATISAARAEQIQGGVDQVVGLVLYNVPDRDCSAGESAGELSGTDGLRRYKDEYVDAWADRLRRASDLTFAIVIEPDAIGNMVTNQALPFCAEAKPIQEEAMAYALKKLQFDNVNLYIDISHGGWLGWADNLPLTAQQAGTIVRMAGNDTKIRGFVTNVSNYNPFQAEVREDYTEWNPSWDEDNYARSLAPFLEQEGLPSRFIIDQSRVHLPGAREEWGEWCNVYPAGLGQQGLTDANPYVDSLVWVKPPGESDGQCGFPGAPRAGAWHNDYMIMLVENAHESIVPAASLDRPRQPWWPN</sequence>
<dbReference type="Proteomes" id="UP000272025">
    <property type="component" value="Unassembled WGS sequence"/>
</dbReference>
<feature type="binding site" evidence="7">
    <location>
        <position position="64"/>
    </location>
    <ligand>
        <name>substrate</name>
    </ligand>
</feature>
<dbReference type="SUPFAM" id="SSF51989">
    <property type="entry name" value="Glycosyl hydrolases family 6, cellulases"/>
    <property type="match status" value="1"/>
</dbReference>
<dbReference type="PANTHER" id="PTHR34876:SF10">
    <property type="entry name" value="GLUCANASE"/>
    <property type="match status" value="1"/>
</dbReference>
<feature type="binding site" evidence="7">
    <location>
        <position position="295"/>
    </location>
    <ligand>
        <name>substrate</name>
    </ligand>
</feature>
<dbReference type="OrthoDB" id="64893at2759"/>
<evidence type="ECO:0000256" key="6">
    <source>
        <dbReference type="PIRSR" id="PIRSR001100-1"/>
    </source>
</evidence>
<keyword evidence="3 9" id="KW-0119">Carbohydrate metabolism</keyword>
<dbReference type="PANTHER" id="PTHR34876">
    <property type="match status" value="1"/>
</dbReference>
<gene>
    <name evidence="11" type="ORF">SODALDRAFT_275363</name>
</gene>
<reference evidence="11 12" key="1">
    <citation type="journal article" date="2018" name="Mol. Ecol.">
        <title>The obligate alkalophilic soda-lake fungus Sodiomyces alkalinus has shifted to a protein diet.</title>
        <authorList>
            <person name="Grum-Grzhimaylo A.A."/>
            <person name="Falkoski D.L."/>
            <person name="van den Heuvel J."/>
            <person name="Valero-Jimenez C.A."/>
            <person name="Min B."/>
            <person name="Choi I.G."/>
            <person name="Lipzen A."/>
            <person name="Daum C.G."/>
            <person name="Aanen D.K."/>
            <person name="Tsang A."/>
            <person name="Henrissat B."/>
            <person name="Bilanenko E.N."/>
            <person name="de Vries R.P."/>
            <person name="van Kan J.A.L."/>
            <person name="Grigoriev I.V."/>
            <person name="Debets A.J.M."/>
        </authorList>
    </citation>
    <scope>NUCLEOTIDE SEQUENCE [LARGE SCALE GENOMIC DNA]</scope>
    <source>
        <strain evidence="11 12">F11</strain>
    </source>
</reference>
<dbReference type="PIRSF" id="PIRSF001100">
    <property type="entry name" value="Beta_cellobiohydrolase"/>
    <property type="match status" value="1"/>
</dbReference>
<organism evidence="11 12">
    <name type="scientific">Sodiomyces alkalinus (strain CBS 110278 / VKM F-3762 / F11)</name>
    <name type="common">Alkaliphilic filamentous fungus</name>
    <dbReference type="NCBI Taxonomy" id="1314773"/>
    <lineage>
        <taxon>Eukaryota</taxon>
        <taxon>Fungi</taxon>
        <taxon>Dikarya</taxon>
        <taxon>Ascomycota</taxon>
        <taxon>Pezizomycotina</taxon>
        <taxon>Sordariomycetes</taxon>
        <taxon>Hypocreomycetidae</taxon>
        <taxon>Glomerellales</taxon>
        <taxon>Plectosphaerellaceae</taxon>
        <taxon>Sodiomyces</taxon>
    </lineage>
</organism>
<protein>
    <recommendedName>
        <fullName evidence="9">Glucanase</fullName>
        <ecNumber evidence="9">3.2.1.-</ecNumber>
    </recommendedName>
</protein>
<dbReference type="EMBL" id="ML119054">
    <property type="protein sequence ID" value="ROT38890.1"/>
    <property type="molecule type" value="Genomic_DNA"/>
</dbReference>
<evidence type="ECO:0000256" key="1">
    <source>
        <dbReference type="ARBA" id="ARBA00022801"/>
    </source>
</evidence>
<evidence type="ECO:0000256" key="3">
    <source>
        <dbReference type="ARBA" id="ARBA00023277"/>
    </source>
</evidence>
<feature type="active site" description="Proton donor" evidence="6 8">
    <location>
        <position position="151"/>
    </location>
</feature>
<evidence type="ECO:0000313" key="12">
    <source>
        <dbReference type="Proteomes" id="UP000272025"/>
    </source>
</evidence>
<feature type="binding site" evidence="7">
    <location>
        <position position="326"/>
    </location>
    <ligand>
        <name>substrate</name>
    </ligand>
</feature>
<evidence type="ECO:0000313" key="11">
    <source>
        <dbReference type="EMBL" id="ROT38890.1"/>
    </source>
</evidence>
<evidence type="ECO:0000256" key="4">
    <source>
        <dbReference type="ARBA" id="ARBA00023295"/>
    </source>
</evidence>
<dbReference type="InterPro" id="IPR001524">
    <property type="entry name" value="Glyco_hydro_6_CS"/>
</dbReference>
<feature type="binding site" evidence="7">
    <location>
        <position position="322"/>
    </location>
    <ligand>
        <name>substrate</name>
    </ligand>
</feature>
<keyword evidence="12" id="KW-1185">Reference proteome</keyword>
<dbReference type="RefSeq" id="XP_028466696.1">
    <property type="nucleotide sequence ID" value="XM_028607978.1"/>
</dbReference>
<keyword evidence="2 9" id="KW-0136">Cellulose degradation</keyword>
<keyword evidence="5 9" id="KW-0624">Polysaccharide degradation</keyword>
<evidence type="ECO:0000256" key="2">
    <source>
        <dbReference type="ARBA" id="ARBA00023001"/>
    </source>
</evidence>
<keyword evidence="1 9" id="KW-0378">Hydrolase</keyword>
<evidence type="ECO:0000256" key="8">
    <source>
        <dbReference type="PROSITE-ProRule" id="PRU10057"/>
    </source>
</evidence>
<name>A0A3N2PWJ9_SODAK</name>
<dbReference type="GO" id="GO:0030245">
    <property type="term" value="P:cellulose catabolic process"/>
    <property type="evidence" value="ECO:0007669"/>
    <property type="project" value="UniProtKB-KW"/>
</dbReference>
<dbReference type="PRINTS" id="PR00733">
    <property type="entry name" value="GLHYDRLASE6"/>
</dbReference>
<keyword evidence="4 9" id="KW-0326">Glycosidase</keyword>
<dbReference type="STRING" id="1314773.A0A3N2PWJ9"/>
<accession>A0A3N2PWJ9</accession>
<evidence type="ECO:0000256" key="5">
    <source>
        <dbReference type="ARBA" id="ARBA00023326"/>
    </source>
</evidence>
<dbReference type="Gene3D" id="3.20.20.40">
    <property type="entry name" value="1, 4-beta cellobiohydrolase"/>
    <property type="match status" value="1"/>
</dbReference>
<feature type="region of interest" description="Disordered" evidence="10">
    <location>
        <begin position="1"/>
        <end position="22"/>
    </location>
</feature>
<proteinExistence type="inferred from homology"/>
<dbReference type="GeneID" id="39576456"/>
<dbReference type="AlphaFoldDB" id="A0A3N2PWJ9"/>
<evidence type="ECO:0000256" key="9">
    <source>
        <dbReference type="RuleBase" id="RU361186"/>
    </source>
</evidence>
<dbReference type="GO" id="GO:0004553">
    <property type="term" value="F:hydrolase activity, hydrolyzing O-glycosyl compounds"/>
    <property type="evidence" value="ECO:0007669"/>
    <property type="project" value="InterPro"/>
</dbReference>
<feature type="binding site" evidence="7">
    <location>
        <position position="196"/>
    </location>
    <ligand>
        <name>substrate</name>
    </ligand>
</feature>
<dbReference type="InterPro" id="IPR036434">
    <property type="entry name" value="Beta_cellobiohydrolase_sf"/>
</dbReference>